<keyword evidence="1" id="KW-0472">Membrane</keyword>
<dbReference type="PANTHER" id="PTHR42208:SF1">
    <property type="entry name" value="HEAVY METAL TRANSPORTER"/>
    <property type="match status" value="1"/>
</dbReference>
<evidence type="ECO:0000313" key="3">
    <source>
        <dbReference type="EMBL" id="MCY1720381.1"/>
    </source>
</evidence>
<proteinExistence type="predicted"/>
<dbReference type="InterPro" id="IPR039447">
    <property type="entry name" value="UreH-like_TM_dom"/>
</dbReference>
<feature type="transmembrane region" description="Helical" evidence="1">
    <location>
        <begin position="6"/>
        <end position="31"/>
    </location>
</feature>
<accession>A0A9X3F4B8</accession>
<evidence type="ECO:0000313" key="4">
    <source>
        <dbReference type="Proteomes" id="UP001145087"/>
    </source>
</evidence>
<keyword evidence="1" id="KW-1133">Transmembrane helix</keyword>
<dbReference type="RefSeq" id="WP_343332714.1">
    <property type="nucleotide sequence ID" value="NZ_JAPOHD010000015.1"/>
</dbReference>
<sequence>MTILISAFILGLMGSFHCAGMCGPIAIALPLHGNTVPQKIFGGALYNIGRTLTYGIMGAVFGLLGQGLQLIGFQQKVSVLMGALMIISVLFPKLFKNQYRMDKSWFSFVGKLKKTIGTMFSIRSFQSLFFIGMLNGLLPCGLVYMAIAGAIGTGGVAEGSLYMILFGLGTIPMLLAISLAGNVLSLTIRNKINKLIPVLVVVVGILFILRGLSLGIPYLSPPKQKIEQKFEKSLETESAELHNETKGDCCKSN</sequence>
<dbReference type="PANTHER" id="PTHR42208">
    <property type="entry name" value="HEAVY METAL TRANSPORTER-RELATED"/>
    <property type="match status" value="1"/>
</dbReference>
<feature type="transmembrane region" description="Helical" evidence="1">
    <location>
        <begin position="163"/>
        <end position="184"/>
    </location>
</feature>
<feature type="domain" description="Urease accessory protein UreH-like transmembrane" evidence="2">
    <location>
        <begin position="7"/>
        <end position="206"/>
    </location>
</feature>
<feature type="transmembrane region" description="Helical" evidence="1">
    <location>
        <begin position="196"/>
        <end position="219"/>
    </location>
</feature>
<protein>
    <submittedName>
        <fullName evidence="3">Sulfite exporter TauE/SafE family protein</fullName>
    </submittedName>
</protein>
<keyword evidence="4" id="KW-1185">Reference proteome</keyword>
<name>A0A9X3F4B8_9BACT</name>
<dbReference type="AlphaFoldDB" id="A0A9X3F4B8"/>
<dbReference type="EMBL" id="JAPOHD010000015">
    <property type="protein sequence ID" value="MCY1720381.1"/>
    <property type="molecule type" value="Genomic_DNA"/>
</dbReference>
<reference evidence="3" key="1">
    <citation type="submission" date="2022-11" db="EMBL/GenBank/DDBJ databases">
        <title>Marilongibacter aestuarii gen. nov., sp. nov., isolated from tidal flat sediment.</title>
        <authorList>
            <person name="Jiayan W."/>
        </authorList>
    </citation>
    <scope>NUCLEOTIDE SEQUENCE</scope>
    <source>
        <strain evidence="3">Z1-6</strain>
    </source>
</reference>
<feature type="transmembrane region" description="Helical" evidence="1">
    <location>
        <begin position="77"/>
        <end position="95"/>
    </location>
</feature>
<evidence type="ECO:0000256" key="1">
    <source>
        <dbReference type="SAM" id="Phobius"/>
    </source>
</evidence>
<keyword evidence="1" id="KW-0812">Transmembrane</keyword>
<dbReference type="Proteomes" id="UP001145087">
    <property type="component" value="Unassembled WGS sequence"/>
</dbReference>
<comment type="caution">
    <text evidence="3">The sequence shown here is derived from an EMBL/GenBank/DDBJ whole genome shotgun (WGS) entry which is preliminary data.</text>
</comment>
<feature type="transmembrane region" description="Helical" evidence="1">
    <location>
        <begin position="128"/>
        <end position="151"/>
    </location>
</feature>
<dbReference type="Pfam" id="PF13386">
    <property type="entry name" value="DsbD_2"/>
    <property type="match status" value="1"/>
</dbReference>
<organism evidence="3 4">
    <name type="scientific">Draconibacterium aestuarii</name>
    <dbReference type="NCBI Taxonomy" id="2998507"/>
    <lineage>
        <taxon>Bacteria</taxon>
        <taxon>Pseudomonadati</taxon>
        <taxon>Bacteroidota</taxon>
        <taxon>Bacteroidia</taxon>
        <taxon>Marinilabiliales</taxon>
        <taxon>Prolixibacteraceae</taxon>
        <taxon>Draconibacterium</taxon>
    </lineage>
</organism>
<gene>
    <name evidence="3" type="ORF">OU798_08510</name>
</gene>
<evidence type="ECO:0000259" key="2">
    <source>
        <dbReference type="Pfam" id="PF13386"/>
    </source>
</evidence>